<name>A0ABP0EHN1_9ASCO</name>
<keyword evidence="6 9" id="KW-0560">Oxidoreductase</keyword>
<protein>
    <recommendedName>
        <fullName evidence="9">Kynurenine 3-monooxygenase</fullName>
        <ecNumber evidence="9">1.14.13.9</ecNumber>
    </recommendedName>
    <alternativeName>
        <fullName evidence="9">Biosynthesis of nicotinic acid protein 4</fullName>
    </alternativeName>
    <alternativeName>
        <fullName evidence="9">Kynurenine 3-hydroxylase</fullName>
    </alternativeName>
</protein>
<keyword evidence="3 9" id="KW-0662">Pyridine nucleotide biosynthesis</keyword>
<keyword evidence="10" id="KW-0812">Transmembrane</keyword>
<evidence type="ECO:0000259" key="11">
    <source>
        <dbReference type="Pfam" id="PF01494"/>
    </source>
</evidence>
<reference evidence="12 13" key="1">
    <citation type="submission" date="2024-01" db="EMBL/GenBank/DDBJ databases">
        <authorList>
            <consortium name="Genoscope - CEA"/>
            <person name="William W."/>
        </authorList>
    </citation>
    <scope>NUCLEOTIDE SEQUENCE [LARGE SCALE GENOMIC DNA]</scope>
    <source>
        <strain evidence="12 13">29B2s-10</strain>
    </source>
</reference>
<dbReference type="HAMAP" id="MF_01971">
    <property type="entry name" value="Kynurenine_monooxygenase"/>
    <property type="match status" value="1"/>
</dbReference>
<dbReference type="InterPro" id="IPR027545">
    <property type="entry name" value="Kynurenine_monooxygenase"/>
</dbReference>
<keyword evidence="10" id="KW-1133">Transmembrane helix</keyword>
<evidence type="ECO:0000256" key="8">
    <source>
        <dbReference type="ARBA" id="ARBA00047818"/>
    </source>
</evidence>
<evidence type="ECO:0000256" key="3">
    <source>
        <dbReference type="ARBA" id="ARBA00022642"/>
    </source>
</evidence>
<dbReference type="Gene3D" id="3.50.50.60">
    <property type="entry name" value="FAD/NAD(P)-binding domain"/>
    <property type="match status" value="1"/>
</dbReference>
<dbReference type="Pfam" id="PF01494">
    <property type="entry name" value="FAD_binding_3"/>
    <property type="match status" value="1"/>
</dbReference>
<evidence type="ECO:0000256" key="10">
    <source>
        <dbReference type="SAM" id="Phobius"/>
    </source>
</evidence>
<evidence type="ECO:0000313" key="13">
    <source>
        <dbReference type="Proteomes" id="UP001497600"/>
    </source>
</evidence>
<keyword evidence="13" id="KW-1185">Reference proteome</keyword>
<dbReference type="EMBL" id="OZ004258">
    <property type="protein sequence ID" value="CAK7914063.1"/>
    <property type="molecule type" value="Genomic_DNA"/>
</dbReference>
<keyword evidence="4 9" id="KW-0274">FAD</keyword>
<evidence type="ECO:0000256" key="6">
    <source>
        <dbReference type="ARBA" id="ARBA00023002"/>
    </source>
</evidence>
<comment type="pathway">
    <text evidence="9">Cofactor biosynthesis; NAD(+) biosynthesis; quinolinate from L-kynurenine: step 1/3.</text>
</comment>
<evidence type="ECO:0000256" key="2">
    <source>
        <dbReference type="ARBA" id="ARBA00022630"/>
    </source>
</evidence>
<keyword evidence="9 10" id="KW-0472">Membrane</keyword>
<comment type="cofactor">
    <cofactor evidence="1 9">
        <name>FAD</name>
        <dbReference type="ChEBI" id="CHEBI:57692"/>
    </cofactor>
</comment>
<evidence type="ECO:0000256" key="4">
    <source>
        <dbReference type="ARBA" id="ARBA00022827"/>
    </source>
</evidence>
<evidence type="ECO:0000256" key="7">
    <source>
        <dbReference type="ARBA" id="ARBA00023033"/>
    </source>
</evidence>
<evidence type="ECO:0000313" key="12">
    <source>
        <dbReference type="EMBL" id="CAK7914063.1"/>
    </source>
</evidence>
<evidence type="ECO:0000256" key="5">
    <source>
        <dbReference type="ARBA" id="ARBA00022857"/>
    </source>
</evidence>
<dbReference type="PANTHER" id="PTHR46028:SF2">
    <property type="entry name" value="KYNURENINE 3-MONOOXYGENASE"/>
    <property type="match status" value="1"/>
</dbReference>
<dbReference type="PROSITE" id="PS51257">
    <property type="entry name" value="PROKAR_LIPOPROTEIN"/>
    <property type="match status" value="1"/>
</dbReference>
<keyword evidence="9" id="KW-1000">Mitochondrion outer membrane</keyword>
<proteinExistence type="inferred from homology"/>
<evidence type="ECO:0000256" key="9">
    <source>
        <dbReference type="HAMAP-Rule" id="MF_03018"/>
    </source>
</evidence>
<feature type="domain" description="FAD-binding" evidence="11">
    <location>
        <begin position="12"/>
        <end position="342"/>
    </location>
</feature>
<gene>
    <name evidence="9 12" type="primary">BNA4</name>
    <name evidence="12" type="ORF">CAAN4_F14686</name>
</gene>
<keyword evidence="9" id="KW-0496">Mitochondrion</keyword>
<dbReference type="EC" id="1.14.13.9" evidence="9"/>
<accession>A0ABP0EHN1</accession>
<keyword evidence="2 9" id="KW-0285">Flavoprotein</keyword>
<sequence length="464" mass="53310">MPDKLEKSQQGVGIVGAGLVGCLAALAFAAKGYSVTLFELRPDPRETAGNRNLRSINLAVSDRGIRALKYVDEEMATRVLENVIPMHGRMIHDLSGNQESQIYGLFGESINSIDRSFLNDSLLDEIRHSENIKLLFNNKLVKIEDLDKVPKMTFQETKGEIKSYEFDYVVGADGSHSQFRYQLQRSMRMNFSQEYIDMQYLELSIPPKKSLSEDDDDRFSYSPNHLHIWPRHKFMLIALANKDGSFTSTFFSPWEVIESFKNDDEFVDFFRENFIDAVDLVGEEGLRYAFNSQPRGSLMQVNAYPYHHPNGRALIIGDAAHSMVPFYGQGMNCGFEDVRVLMELIDSKGDISEAFKVYSDVRKKDLQTICKLAMDNYHEMSSKVTSKWYLLRKRIDYALGKYGNGKYFQWIPMYTMISFRGDIPYSKAVEIEERQAKILGRLEMGTIGIFTVVGIAKFVQWWKR</sequence>
<keyword evidence="5 9" id="KW-0521">NADP</keyword>
<dbReference type="Proteomes" id="UP001497600">
    <property type="component" value="Chromosome F"/>
</dbReference>
<feature type="transmembrane region" description="Helical" evidence="10">
    <location>
        <begin position="12"/>
        <end position="30"/>
    </location>
</feature>
<dbReference type="InterPro" id="IPR036188">
    <property type="entry name" value="FAD/NAD-bd_sf"/>
</dbReference>
<dbReference type="SUPFAM" id="SSF51905">
    <property type="entry name" value="FAD/NAD(P)-binding domain"/>
    <property type="match status" value="1"/>
</dbReference>
<evidence type="ECO:0000256" key="1">
    <source>
        <dbReference type="ARBA" id="ARBA00001974"/>
    </source>
</evidence>
<dbReference type="InterPro" id="IPR002938">
    <property type="entry name" value="FAD-bd"/>
</dbReference>
<comment type="similarity">
    <text evidence="9">Belongs to the aromatic-ring hydroxylase family. KMO subfamily.</text>
</comment>
<dbReference type="PRINTS" id="PR00420">
    <property type="entry name" value="RNGMNOXGNASE"/>
</dbReference>
<keyword evidence="7 9" id="KW-0503">Monooxygenase</keyword>
<comment type="subcellular location">
    <subcellularLocation>
        <location evidence="9">Mitochondrion outer membrane</location>
    </subcellularLocation>
</comment>
<comment type="function">
    <text evidence="9">Catalyzes the hydroxylation of L-kynurenine (L-Kyn) to form 3-hydroxy-L-kynurenine (L-3OHKyn). Required for synthesis of quinolinic acid.</text>
</comment>
<comment type="catalytic activity">
    <reaction evidence="8 9">
        <text>L-kynurenine + NADPH + O2 + H(+) = 3-hydroxy-L-kynurenine + NADP(+) + H2O</text>
        <dbReference type="Rhea" id="RHEA:20545"/>
        <dbReference type="ChEBI" id="CHEBI:15377"/>
        <dbReference type="ChEBI" id="CHEBI:15378"/>
        <dbReference type="ChEBI" id="CHEBI:15379"/>
        <dbReference type="ChEBI" id="CHEBI:57783"/>
        <dbReference type="ChEBI" id="CHEBI:57959"/>
        <dbReference type="ChEBI" id="CHEBI:58125"/>
        <dbReference type="ChEBI" id="CHEBI:58349"/>
        <dbReference type="EC" id="1.14.13.9"/>
    </reaction>
</comment>
<organism evidence="12 13">
    <name type="scientific">[Candida] anglica</name>
    <dbReference type="NCBI Taxonomy" id="148631"/>
    <lineage>
        <taxon>Eukaryota</taxon>
        <taxon>Fungi</taxon>
        <taxon>Dikarya</taxon>
        <taxon>Ascomycota</taxon>
        <taxon>Saccharomycotina</taxon>
        <taxon>Pichiomycetes</taxon>
        <taxon>Debaryomycetaceae</taxon>
        <taxon>Kurtzmaniella</taxon>
    </lineage>
</organism>
<dbReference type="PANTHER" id="PTHR46028">
    <property type="entry name" value="KYNURENINE 3-MONOOXYGENASE"/>
    <property type="match status" value="1"/>
</dbReference>